<dbReference type="Proteomes" id="UP001281147">
    <property type="component" value="Unassembled WGS sequence"/>
</dbReference>
<name>A0ACC3MCZ0_9PEZI</name>
<evidence type="ECO:0000313" key="2">
    <source>
        <dbReference type="Proteomes" id="UP001281147"/>
    </source>
</evidence>
<proteinExistence type="predicted"/>
<comment type="caution">
    <text evidence="1">The sequence shown here is derived from an EMBL/GenBank/DDBJ whole genome shotgun (WGS) entry which is preliminary data.</text>
</comment>
<gene>
    <name evidence="1" type="ORF">LTR37_020528</name>
</gene>
<sequence length="334" mass="37501">MEDMGQIPRGIFGLPNEILLRIVDLLDTKQIIPLTTTCRHFHSLVLRVVHNRLNIASGLNGHSLYLECHTPSERLTKPKMFCNALGTEGLEELLAAIYDNDRYVGQVKQAFGLYSRFRPQHGEPDARRIFSPPGDIPGSNTHPSSRPTAPIFAPGDPVTQTVTIDAHDLFSQLSTLAFLGKRGYHGLLMNIHDLSEGHIRVWRDWLSKQCVSKKWTDGEPIVVHHDLPANPGATGKARADSVTGCLDPRQDPNVLWVSTRDENVGIKFRVRERIWRRSGGPLLYSSDVEIPVSYQVEFEEIVVRTAHLLHKIEEAEKQLLNETGRSIVFGAFRG</sequence>
<protein>
    <submittedName>
        <fullName evidence="1">Uncharacterized protein</fullName>
    </submittedName>
</protein>
<organism evidence="1 2">
    <name type="scientific">Vermiconidia calcicola</name>
    <dbReference type="NCBI Taxonomy" id="1690605"/>
    <lineage>
        <taxon>Eukaryota</taxon>
        <taxon>Fungi</taxon>
        <taxon>Dikarya</taxon>
        <taxon>Ascomycota</taxon>
        <taxon>Pezizomycotina</taxon>
        <taxon>Dothideomycetes</taxon>
        <taxon>Dothideomycetidae</taxon>
        <taxon>Mycosphaerellales</taxon>
        <taxon>Extremaceae</taxon>
        <taxon>Vermiconidia</taxon>
    </lineage>
</organism>
<reference evidence="1" key="1">
    <citation type="submission" date="2023-07" db="EMBL/GenBank/DDBJ databases">
        <title>Black Yeasts Isolated from many extreme environments.</title>
        <authorList>
            <person name="Coleine C."/>
            <person name="Stajich J.E."/>
            <person name="Selbmann L."/>
        </authorList>
    </citation>
    <scope>NUCLEOTIDE SEQUENCE</scope>
    <source>
        <strain evidence="1">CCFEE 5714</strain>
    </source>
</reference>
<evidence type="ECO:0000313" key="1">
    <source>
        <dbReference type="EMBL" id="KAK3683141.1"/>
    </source>
</evidence>
<dbReference type="EMBL" id="JAUTXU010000366">
    <property type="protein sequence ID" value="KAK3683141.1"/>
    <property type="molecule type" value="Genomic_DNA"/>
</dbReference>
<accession>A0ACC3MCZ0</accession>
<keyword evidence="2" id="KW-1185">Reference proteome</keyword>